<accession>A0A1D8NJ91</accession>
<evidence type="ECO:0000256" key="12">
    <source>
        <dbReference type="ARBA" id="ARBA00023270"/>
    </source>
</evidence>
<dbReference type="GO" id="GO:0004014">
    <property type="term" value="F:adenosylmethionine decarboxylase activity"/>
    <property type="evidence" value="ECO:0007669"/>
    <property type="project" value="UniProtKB-EC"/>
</dbReference>
<evidence type="ECO:0000256" key="6">
    <source>
        <dbReference type="ARBA" id="ARBA00022793"/>
    </source>
</evidence>
<dbReference type="Proteomes" id="UP000182444">
    <property type="component" value="Chromosome 1E"/>
</dbReference>
<dbReference type="GO" id="GO:0015940">
    <property type="term" value="P:pantothenate biosynthetic process"/>
    <property type="evidence" value="ECO:0007669"/>
    <property type="project" value="EnsemblFungi"/>
</dbReference>
<evidence type="ECO:0000256" key="4">
    <source>
        <dbReference type="ARBA" id="ARBA00012357"/>
    </source>
</evidence>
<evidence type="ECO:0000256" key="5">
    <source>
        <dbReference type="ARBA" id="ARBA00022691"/>
    </source>
</evidence>
<feature type="active site" description="Proton donor; for catalytic activity" evidence="14">
    <location>
        <position position="82"/>
    </location>
</feature>
<dbReference type="EC" id="4.1.1.50" evidence="4"/>
<comment type="pathway">
    <text evidence="2">Amine and polyamine biosynthesis; S-adenosylmethioninamine biosynthesis; S-adenosylmethioninamine from S-adenosyl-L-methionine: step 1/1.</text>
</comment>
<dbReference type="PIRSF" id="PIRSF001355">
    <property type="entry name" value="S-AdenosylMet_decarboxylase"/>
    <property type="match status" value="1"/>
</dbReference>
<feature type="modified residue" description="Pyruvic acid (Ser); by autocatalysis" evidence="16">
    <location>
        <position position="82"/>
    </location>
</feature>
<evidence type="ECO:0000256" key="1">
    <source>
        <dbReference type="ARBA" id="ARBA00001928"/>
    </source>
</evidence>
<feature type="active site" description="Proton acceptor; for processing activity" evidence="14">
    <location>
        <position position="311"/>
    </location>
</feature>
<dbReference type="VEuPathDB" id="FungiDB:YALI1_E24149g"/>
<evidence type="ECO:0000313" key="22">
    <source>
        <dbReference type="Proteomes" id="UP000256601"/>
    </source>
</evidence>
<dbReference type="SUPFAM" id="SSF56276">
    <property type="entry name" value="S-adenosylmethionine decarboxylase"/>
    <property type="match status" value="1"/>
</dbReference>
<feature type="active site" description="Proton acceptor; for processing activity" evidence="14">
    <location>
        <position position="325"/>
    </location>
</feature>
<dbReference type="InterPro" id="IPR018166">
    <property type="entry name" value="S-AdoMet_deCO2ase_CS"/>
</dbReference>
<keyword evidence="6" id="KW-0210">Decarboxylase</keyword>
<feature type="binding site" evidence="15">
    <location>
        <position position="21"/>
    </location>
    <ligand>
        <name>substrate</name>
    </ligand>
</feature>
<feature type="chain" id="PRO_5042319643" description="S-adenosylmethionine decarboxylase alpha chain" evidence="18">
    <location>
        <begin position="82"/>
        <end position="418"/>
    </location>
</feature>
<sequence length="418" mass="46500">MILEHHVNHQVAVDLDSAEAFEGPEKLLEVWFAPNQESLEGTNKSLRNVSTAQWEQLLNIVQCKVLSSVHTSVLDAFVLSESSMFVFPHKLVLKTCGTTTLLVGIPKMLEIARTIAGFGANATPYRVFYSHKTFNCPEKQAPPHKSWKDEVSYLDSQFDNGKAYLVGDTTSDHHWYCYVTGHDDHEEVAAHKDHVISSHDETMEILMTDLLPSRAQQFFTDRLPGDANNAGFQHKQELLVGVEHVVKAETDSATSSDSEGATPACSGTCKADPGHVLGAYVSTQSGIADIYPRNKASVAVDSFCFTPCGYSANAIVDSGYYYTIHVTPEQHCSYASFETNVPAKEYGMSNIDVIEKVLNVFRPGKLSVTLFEAENNSLQDCHQFARHLDGYKRTDKVLYEFDGYQMVYVCFEAIKGRK</sequence>
<dbReference type="VEuPathDB" id="FungiDB:YALI0_E20361g"/>
<evidence type="ECO:0000256" key="11">
    <source>
        <dbReference type="ARBA" id="ARBA00023239"/>
    </source>
</evidence>
<dbReference type="GO" id="GO:0005829">
    <property type="term" value="C:cytosol"/>
    <property type="evidence" value="ECO:0007669"/>
    <property type="project" value="TreeGrafter"/>
</dbReference>
<dbReference type="EMBL" id="KZ858954">
    <property type="protein sequence ID" value="RDW28185.1"/>
    <property type="molecule type" value="Genomic_DNA"/>
</dbReference>
<dbReference type="OMA" id="WFEESSN"/>
<keyword evidence="8" id="KW-0745">Spermidine biosynthesis</keyword>
<evidence type="ECO:0000256" key="13">
    <source>
        <dbReference type="ARBA" id="ARBA00023317"/>
    </source>
</evidence>
<evidence type="ECO:0000256" key="16">
    <source>
        <dbReference type="PIRSR" id="PIRSR001355-3"/>
    </source>
</evidence>
<evidence type="ECO:0000256" key="9">
    <source>
        <dbReference type="ARBA" id="ARBA00023115"/>
    </source>
</evidence>
<dbReference type="InterPro" id="IPR016067">
    <property type="entry name" value="S-AdoMet_deCO2ase_core"/>
</dbReference>
<evidence type="ECO:0000256" key="3">
    <source>
        <dbReference type="ARBA" id="ARBA00008466"/>
    </source>
</evidence>
<keyword evidence="5" id="KW-0949">S-adenosyl-L-methionine</keyword>
<feature type="binding site" evidence="15">
    <location>
        <position position="81"/>
    </location>
    <ligand>
        <name>substrate</name>
    </ligand>
</feature>
<dbReference type="Proteomes" id="UP000256601">
    <property type="component" value="Unassembled WGS sequence"/>
</dbReference>
<evidence type="ECO:0000256" key="10">
    <source>
        <dbReference type="ARBA" id="ARBA00023145"/>
    </source>
</evidence>
<feature type="site" description="Cleavage (non-hydrolytic); by autolysis" evidence="17">
    <location>
        <begin position="81"/>
        <end position="82"/>
    </location>
</feature>
<dbReference type="InterPro" id="IPR001985">
    <property type="entry name" value="S-AdoMet_decarboxylase_euk"/>
</dbReference>
<evidence type="ECO:0000256" key="17">
    <source>
        <dbReference type="PIRSR" id="PIRSR001355-4"/>
    </source>
</evidence>
<dbReference type="PROSITE" id="PS01336">
    <property type="entry name" value="ADOMETDC"/>
    <property type="match status" value="1"/>
</dbReference>
<feature type="binding site" evidence="15">
    <location>
        <position position="329"/>
    </location>
    <ligand>
        <name>substrate</name>
    </ligand>
</feature>
<evidence type="ECO:0000256" key="2">
    <source>
        <dbReference type="ARBA" id="ARBA00004911"/>
    </source>
</evidence>
<dbReference type="KEGG" id="yli:2911812"/>
<evidence type="ECO:0000313" key="21">
    <source>
        <dbReference type="Proteomes" id="UP000182444"/>
    </source>
</evidence>
<evidence type="ECO:0000256" key="14">
    <source>
        <dbReference type="PIRSR" id="PIRSR001355-1"/>
    </source>
</evidence>
<keyword evidence="13" id="KW-0670">Pyruvate</keyword>
<dbReference type="NCBIfam" id="TIGR00535">
    <property type="entry name" value="SAM_DCase"/>
    <property type="match status" value="1"/>
</dbReference>
<gene>
    <name evidence="20" type="ORF">B0I71DRAFT_127700</name>
    <name evidence="19" type="ORF">YALI1_E24149g</name>
</gene>
<dbReference type="OrthoDB" id="1068353at2759"/>
<organism evidence="19 21">
    <name type="scientific">Yarrowia lipolytica</name>
    <name type="common">Candida lipolytica</name>
    <dbReference type="NCBI Taxonomy" id="4952"/>
    <lineage>
        <taxon>Eukaryota</taxon>
        <taxon>Fungi</taxon>
        <taxon>Dikarya</taxon>
        <taxon>Ascomycota</taxon>
        <taxon>Saccharomycotina</taxon>
        <taxon>Dipodascomycetes</taxon>
        <taxon>Dipodascales</taxon>
        <taxon>Dipodascales incertae sedis</taxon>
        <taxon>Yarrowia</taxon>
    </lineage>
</organism>
<dbReference type="GO" id="GO:0008295">
    <property type="term" value="P:spermidine biosynthetic process"/>
    <property type="evidence" value="ECO:0007669"/>
    <property type="project" value="UniProtKB-KW"/>
</dbReference>
<feature type="chain" id="PRO_5042319644" description="S-adenosylmethionine decarboxylase beta chain" evidence="18">
    <location>
        <begin position="1"/>
        <end position="81"/>
    </location>
</feature>
<evidence type="ECO:0000313" key="20">
    <source>
        <dbReference type="EMBL" id="RDW28185.1"/>
    </source>
</evidence>
<reference evidence="19 21" key="1">
    <citation type="journal article" date="2016" name="PLoS ONE">
        <title>Sequence Assembly of Yarrowia lipolytica Strain W29/CLIB89 Shows Transposable Element Diversity.</title>
        <authorList>
            <person name="Magnan C."/>
            <person name="Yu J."/>
            <person name="Chang I."/>
            <person name="Jahn E."/>
            <person name="Kanomata Y."/>
            <person name="Wu J."/>
            <person name="Zeller M."/>
            <person name="Oakes M."/>
            <person name="Baldi P."/>
            <person name="Sandmeyer S."/>
        </authorList>
    </citation>
    <scope>NUCLEOTIDE SEQUENCE [LARGE SCALE GENOMIC DNA]</scope>
    <source>
        <strain evidence="19">CLIB89</strain>
        <strain evidence="21">CLIB89(W29)</strain>
    </source>
</reference>
<dbReference type="UniPathway" id="UPA00331">
    <property type="reaction ID" value="UER00451"/>
</dbReference>
<dbReference type="Gene3D" id="3.60.90.10">
    <property type="entry name" value="S-adenosylmethionine decarboxylase"/>
    <property type="match status" value="1"/>
</dbReference>
<evidence type="ECO:0000256" key="8">
    <source>
        <dbReference type="ARBA" id="ARBA00023066"/>
    </source>
</evidence>
<dbReference type="GeneID" id="2911812"/>
<dbReference type="Pfam" id="PF01536">
    <property type="entry name" value="SAM_decarbox"/>
    <property type="match status" value="1"/>
</dbReference>
<dbReference type="PANTHER" id="PTHR11570">
    <property type="entry name" value="S-ADENOSYLMETHIONINE DECARBOXYLASE"/>
    <property type="match status" value="1"/>
</dbReference>
<keyword evidence="12" id="KW-0704">Schiff base</keyword>
<keyword evidence="7 17" id="KW-0068">Autocatalytic cleavage</keyword>
<keyword evidence="9" id="KW-0620">Polyamine biosynthesis</keyword>
<dbReference type="AlphaFoldDB" id="A0A1D8NJ91"/>
<evidence type="ECO:0000256" key="18">
    <source>
        <dbReference type="PIRSR" id="PIRSR001355-5"/>
    </source>
</evidence>
<keyword evidence="11" id="KW-0456">Lyase</keyword>
<evidence type="ECO:0000256" key="15">
    <source>
        <dbReference type="PIRSR" id="PIRSR001355-2"/>
    </source>
</evidence>
<evidence type="ECO:0000313" key="19">
    <source>
        <dbReference type="EMBL" id="AOW05695.1"/>
    </source>
</evidence>
<dbReference type="RefSeq" id="XP_504183.1">
    <property type="nucleotide sequence ID" value="XM_504183.1"/>
</dbReference>
<dbReference type="InterPro" id="IPR048283">
    <property type="entry name" value="AdoMetDC-like"/>
</dbReference>
<reference evidence="20 22" key="2">
    <citation type="submission" date="2018-07" db="EMBL/GenBank/DDBJ databases">
        <title>Draft Genome Assemblies for Five Robust Yarrowia lipolytica Strains Exhibiting High Lipid Production and Pentose Sugar Utilization and Sugar Alcohol Secretion from Undetoxified Lignocellulosic Biomass Hydrolysates.</title>
        <authorList>
            <consortium name="DOE Joint Genome Institute"/>
            <person name="Walker C."/>
            <person name="Ryu S."/>
            <person name="Na H."/>
            <person name="Zane M."/>
            <person name="LaButti K."/>
            <person name="Lipzen A."/>
            <person name="Haridas S."/>
            <person name="Barry K."/>
            <person name="Grigoriev I.V."/>
            <person name="Quarterman J."/>
            <person name="Slininger P."/>
            <person name="Dien B."/>
            <person name="Trinh C.T."/>
        </authorList>
    </citation>
    <scope>NUCLEOTIDE SEQUENCE [LARGE SCALE GENOMIC DNA]</scope>
    <source>
        <strain evidence="20 22">YB392</strain>
    </source>
</reference>
<dbReference type="EMBL" id="CP017557">
    <property type="protein sequence ID" value="AOW05695.1"/>
    <property type="molecule type" value="Genomic_DNA"/>
</dbReference>
<dbReference type="GO" id="GO:0006597">
    <property type="term" value="P:spermine biosynthetic process"/>
    <property type="evidence" value="ECO:0007669"/>
    <property type="project" value="EnsemblFungi"/>
</dbReference>
<keyword evidence="10" id="KW-0865">Zymogen</keyword>
<protein>
    <recommendedName>
        <fullName evidence="4">adenosylmethionine decarboxylase</fullName>
        <ecNumber evidence="4">4.1.1.50</ecNumber>
    </recommendedName>
</protein>
<name>A0A1D8NJ91_YARLL</name>
<dbReference type="eggNOG" id="KOG0788">
    <property type="taxonomic scope" value="Eukaryota"/>
</dbReference>
<proteinExistence type="inferred from homology"/>
<comment type="similarity">
    <text evidence="3">Belongs to the eukaryotic AdoMetDC family.</text>
</comment>
<feature type="active site" description="Proton donor; for catalytic activity" evidence="14">
    <location>
        <position position="96"/>
    </location>
</feature>
<evidence type="ECO:0000256" key="7">
    <source>
        <dbReference type="ARBA" id="ARBA00022813"/>
    </source>
</evidence>
<dbReference type="PANTHER" id="PTHR11570:SF0">
    <property type="entry name" value="S-ADENOSYLMETHIONINE DECARBOXYLASE PROENZYME"/>
    <property type="match status" value="1"/>
</dbReference>
<comment type="cofactor">
    <cofactor evidence="1">
        <name>pyruvate</name>
        <dbReference type="ChEBI" id="CHEBI:15361"/>
    </cofactor>
</comment>
<feature type="binding site" evidence="15">
    <location>
        <position position="305"/>
    </location>
    <ligand>
        <name>substrate</name>
    </ligand>
</feature>